<protein>
    <submittedName>
        <fullName evidence="3">Acetyl-CoA carboxylase biotin carboxyl carrier protein subunit</fullName>
    </submittedName>
</protein>
<dbReference type="AlphaFoldDB" id="A0A7Y4ND10"/>
<evidence type="ECO:0000256" key="1">
    <source>
        <dbReference type="SAM" id="MobiDB-lite"/>
    </source>
</evidence>
<organism evidence="3 4">
    <name type="scientific">Corallococcus exercitus</name>
    <dbReference type="NCBI Taxonomy" id="2316736"/>
    <lineage>
        <taxon>Bacteria</taxon>
        <taxon>Pseudomonadati</taxon>
        <taxon>Myxococcota</taxon>
        <taxon>Myxococcia</taxon>
        <taxon>Myxococcales</taxon>
        <taxon>Cystobacterineae</taxon>
        <taxon>Myxococcaceae</taxon>
        <taxon>Corallococcus</taxon>
    </lineage>
</organism>
<keyword evidence="2" id="KW-0732">Signal</keyword>
<reference evidence="3 4" key="1">
    <citation type="submission" date="2020-05" db="EMBL/GenBank/DDBJ databases">
        <authorList>
            <person name="Whitworth D."/>
        </authorList>
    </citation>
    <scope>NUCLEOTIDE SEQUENCE [LARGE SCALE GENOMIC DNA]</scope>
    <source>
        <strain evidence="3 4">CA046A</strain>
    </source>
</reference>
<dbReference type="EMBL" id="JABFJW010000060">
    <property type="protein sequence ID" value="NOK09429.1"/>
    <property type="molecule type" value="Genomic_DNA"/>
</dbReference>
<feature type="region of interest" description="Disordered" evidence="1">
    <location>
        <begin position="19"/>
        <end position="41"/>
    </location>
</feature>
<accession>A0A7Y4ND10</accession>
<feature type="chain" id="PRO_5031265108" evidence="2">
    <location>
        <begin position="23"/>
        <end position="41"/>
    </location>
</feature>
<sequence length="41" mass="3853">MRGVLLGLLFAAVSVPPVPASAAAPSPKVASVAAPAPAGQD</sequence>
<name>A0A7Y4ND10_9BACT</name>
<evidence type="ECO:0000313" key="4">
    <source>
        <dbReference type="Proteomes" id="UP000528460"/>
    </source>
</evidence>
<feature type="non-terminal residue" evidence="3">
    <location>
        <position position="41"/>
    </location>
</feature>
<dbReference type="Proteomes" id="UP000528460">
    <property type="component" value="Unassembled WGS sequence"/>
</dbReference>
<comment type="caution">
    <text evidence="3">The sequence shown here is derived from an EMBL/GenBank/DDBJ whole genome shotgun (WGS) entry which is preliminary data.</text>
</comment>
<proteinExistence type="predicted"/>
<feature type="signal peptide" evidence="2">
    <location>
        <begin position="1"/>
        <end position="22"/>
    </location>
</feature>
<gene>
    <name evidence="3" type="ORF">HNS30_10340</name>
</gene>
<evidence type="ECO:0000256" key="2">
    <source>
        <dbReference type="SAM" id="SignalP"/>
    </source>
</evidence>
<evidence type="ECO:0000313" key="3">
    <source>
        <dbReference type="EMBL" id="NOK09429.1"/>
    </source>
</evidence>